<name>A0A7V3PU51_UNCW3</name>
<dbReference type="GO" id="GO:0005524">
    <property type="term" value="F:ATP binding"/>
    <property type="evidence" value="ECO:0007669"/>
    <property type="project" value="UniProtKB-KW"/>
</dbReference>
<accession>A0A7V3PU51</accession>
<evidence type="ECO:0000256" key="2">
    <source>
        <dbReference type="ARBA" id="ARBA00022598"/>
    </source>
</evidence>
<dbReference type="CDD" id="cd07961">
    <property type="entry name" value="Anticodon_Ia_Ile_ABEc"/>
    <property type="match status" value="1"/>
</dbReference>
<dbReference type="EC" id="6.1.1.5" evidence="1 9"/>
<reference evidence="12" key="1">
    <citation type="journal article" date="2020" name="mSystems">
        <title>Genome- and Community-Level Interaction Insights into Carbon Utilization and Element Cycling Functions of Hydrothermarchaeota in Hydrothermal Sediment.</title>
        <authorList>
            <person name="Zhou Z."/>
            <person name="Liu Y."/>
            <person name="Xu W."/>
            <person name="Pan J."/>
            <person name="Luo Z.H."/>
            <person name="Li M."/>
        </authorList>
    </citation>
    <scope>NUCLEOTIDE SEQUENCE [LARGE SCALE GENOMIC DNA]</scope>
    <source>
        <strain evidence="12">SpSt-914</strain>
    </source>
</reference>
<evidence type="ECO:0000256" key="3">
    <source>
        <dbReference type="ARBA" id="ARBA00022741"/>
    </source>
</evidence>
<dbReference type="Gene3D" id="1.10.730.10">
    <property type="entry name" value="Isoleucyl-tRNA Synthetase, Domain 1"/>
    <property type="match status" value="1"/>
</dbReference>
<protein>
    <recommendedName>
        <fullName evidence="1 9">Isoleucine--tRNA ligase</fullName>
        <ecNumber evidence="1 9">6.1.1.5</ecNumber>
    </recommendedName>
</protein>
<evidence type="ECO:0000256" key="1">
    <source>
        <dbReference type="ARBA" id="ARBA00013165"/>
    </source>
</evidence>
<dbReference type="InterPro" id="IPR013155">
    <property type="entry name" value="M/V/L/I-tRNA-synth_anticd-bd"/>
</dbReference>
<evidence type="ECO:0000313" key="12">
    <source>
        <dbReference type="EMBL" id="HGD13556.1"/>
    </source>
</evidence>
<evidence type="ECO:0000259" key="11">
    <source>
        <dbReference type="Pfam" id="PF08264"/>
    </source>
</evidence>
<dbReference type="GO" id="GO:0006428">
    <property type="term" value="P:isoleucyl-tRNA aminoacylation"/>
    <property type="evidence" value="ECO:0007669"/>
    <property type="project" value="UniProtKB-UniRule"/>
</dbReference>
<dbReference type="Pfam" id="PF19302">
    <property type="entry name" value="DUF5915"/>
    <property type="match status" value="1"/>
</dbReference>
<dbReference type="PRINTS" id="PR00984">
    <property type="entry name" value="TRNASYNTHILE"/>
</dbReference>
<dbReference type="SUPFAM" id="SSF47323">
    <property type="entry name" value="Anticodon-binding domain of a subclass of class I aminoacyl-tRNA synthetases"/>
    <property type="match status" value="1"/>
</dbReference>
<dbReference type="InterPro" id="IPR014729">
    <property type="entry name" value="Rossmann-like_a/b/a_fold"/>
</dbReference>
<gene>
    <name evidence="12" type="ORF">ENX16_05725</name>
</gene>
<dbReference type="InterPro" id="IPR033709">
    <property type="entry name" value="Anticodon_Ile_ABEc"/>
</dbReference>
<evidence type="ECO:0000256" key="9">
    <source>
        <dbReference type="NCBIfam" id="TIGR00392"/>
    </source>
</evidence>
<dbReference type="NCBIfam" id="TIGR00392">
    <property type="entry name" value="ileS"/>
    <property type="match status" value="1"/>
</dbReference>
<evidence type="ECO:0000256" key="6">
    <source>
        <dbReference type="ARBA" id="ARBA00023146"/>
    </source>
</evidence>
<dbReference type="InterPro" id="IPR023586">
    <property type="entry name" value="Ile-tRNA-ligase_type2"/>
</dbReference>
<keyword evidence="6" id="KW-0030">Aminoacyl-tRNA synthetase</keyword>
<organism evidence="12">
    <name type="scientific">candidate division WOR-3 bacterium</name>
    <dbReference type="NCBI Taxonomy" id="2052148"/>
    <lineage>
        <taxon>Bacteria</taxon>
        <taxon>Bacteria division WOR-3</taxon>
    </lineage>
</organism>
<dbReference type="InterPro" id="IPR002300">
    <property type="entry name" value="aa-tRNA-synth_Ia"/>
</dbReference>
<evidence type="ECO:0000256" key="5">
    <source>
        <dbReference type="ARBA" id="ARBA00022917"/>
    </source>
</evidence>
<feature type="domain" description="Methionyl/Valyl/Leucyl/Isoleucyl-tRNA synthetase anticodon-binding" evidence="11">
    <location>
        <begin position="678"/>
        <end position="827"/>
    </location>
</feature>
<dbReference type="EMBL" id="DTMZ01000138">
    <property type="protein sequence ID" value="HGD13556.1"/>
    <property type="molecule type" value="Genomic_DNA"/>
</dbReference>
<dbReference type="Pfam" id="PF08264">
    <property type="entry name" value="Anticodon_1"/>
    <property type="match status" value="1"/>
</dbReference>
<evidence type="ECO:0000256" key="4">
    <source>
        <dbReference type="ARBA" id="ARBA00022840"/>
    </source>
</evidence>
<keyword evidence="5" id="KW-0648">Protein biosynthesis</keyword>
<proteinExistence type="predicted"/>
<comment type="catalytic activity">
    <reaction evidence="8">
        <text>tRNA(Ile) + L-isoleucine + ATP = L-isoleucyl-tRNA(Ile) + AMP + diphosphate</text>
        <dbReference type="Rhea" id="RHEA:11060"/>
        <dbReference type="Rhea" id="RHEA-COMP:9666"/>
        <dbReference type="Rhea" id="RHEA-COMP:9695"/>
        <dbReference type="ChEBI" id="CHEBI:30616"/>
        <dbReference type="ChEBI" id="CHEBI:33019"/>
        <dbReference type="ChEBI" id="CHEBI:58045"/>
        <dbReference type="ChEBI" id="CHEBI:78442"/>
        <dbReference type="ChEBI" id="CHEBI:78528"/>
        <dbReference type="ChEBI" id="CHEBI:456215"/>
        <dbReference type="EC" id="6.1.1.5"/>
    </reaction>
</comment>
<keyword evidence="3" id="KW-0547">Nucleotide-binding</keyword>
<dbReference type="InterPro" id="IPR009008">
    <property type="entry name" value="Val/Leu/Ile-tRNA-synth_edit"/>
</dbReference>
<dbReference type="GO" id="GO:0002161">
    <property type="term" value="F:aminoacyl-tRNA deacylase activity"/>
    <property type="evidence" value="ECO:0007669"/>
    <property type="project" value="InterPro"/>
</dbReference>
<dbReference type="Gene3D" id="3.40.50.620">
    <property type="entry name" value="HUPs"/>
    <property type="match status" value="2"/>
</dbReference>
<sequence length="980" mass="113150">MFKSVPAQPDYQAIQQQVLKFWEEGRYFYRLMERNRGGPKFRFLDGPITANGPMGVHHAWGRTYKDLFQRYKAMLGFDQRFQNGFDCQGLWVEVEVEKELGFKSKRDIEKFGIDRFVEKCKERVLKFSRIQTQQSILIGQWMDWENSYYTMSEENNYSIWYFLKECHRRGLIYEGTDVMPWCARCGTAISDMEIATEGYRELTHPAVFVKFPVLGKEGESLLVWTTTPWTLTSNTGAAVHPDLTYVRAKHKDEVLILAKEQLSVLGPGAKIIEEFPGVKLAGLRYHGPFDELPAQQGVEHRVVVWDEVSATEGTGIVHIAPGCGKEDFLLGKEQGLTVIAPLLEDGTFKVGFDWLSGRAAGEVAADIFENLRAKGLLFRVEDYKHRYPVCWRCGQELVFRLVDEWFIRMDPLRAEIMDSARQVRWIPEFGLERELDWLRNMADWCISKKRYWGLALPIFKCECGWFDVIGSREELRERAVVGWDKFEGHTPHRPWVDEVKIACPKCGKPVARIKDVGNPWLDAGIVPFSTTHYLTNRNYWREWFPFDFITESFPGQFRNWFYAILAMSTVLEKCAPFKTVLGYATMKAEDGREMHKSWGNAIEVEEAVEKMGADVMRWVFARHNPVQNLLFGFKVGQEVKRKLLTFWNVYGFFVTYANIDNINPAARTVAREDLTLLDRWILSRLNSLVALARSRLDDYDCMSVALAVEDFIEDLSTWYVRRNRRRFWKSAEDKDKAAAYYTLYQCLVTLIKLLAPFMPFITEDIYQNLVRRCDPSAPESVHLSFYPAVDEGMIDLELEREMKAVRMLVSLGHAAREKVQIKVRQPLLRMAVVLKNGETTARFEPYLDIIKDELNIREILFLKPGEMIPEGLVVQEEDGVIVGIDPKLTPELEYEGIARELVRKIQSMRKNAGFEVIDRIVIGCQGSHQLIEAVKMFGDYIKQETLAQAILFESLANPEAGGDFTINGSPVRVEIKREGR</sequence>
<dbReference type="GO" id="GO:0005737">
    <property type="term" value="C:cytoplasm"/>
    <property type="evidence" value="ECO:0007669"/>
    <property type="project" value="UniProtKB-UniRule"/>
</dbReference>
<dbReference type="Gene3D" id="3.90.740.10">
    <property type="entry name" value="Valyl/Leucyl/Isoleucyl-tRNA synthetase, editing domain"/>
    <property type="match status" value="1"/>
</dbReference>
<dbReference type="PANTHER" id="PTHR42780:SF1">
    <property type="entry name" value="ISOLEUCINE--TRNA LIGASE, CYTOPLASMIC"/>
    <property type="match status" value="1"/>
</dbReference>
<comment type="caution">
    <text evidence="12">The sequence shown here is derived from an EMBL/GenBank/DDBJ whole genome shotgun (WGS) entry which is preliminary data.</text>
</comment>
<keyword evidence="4" id="KW-0067">ATP-binding</keyword>
<dbReference type="AlphaFoldDB" id="A0A7V3PU51"/>
<evidence type="ECO:0000256" key="7">
    <source>
        <dbReference type="ARBA" id="ARBA00025217"/>
    </source>
</evidence>
<keyword evidence="2 12" id="KW-0436">Ligase</keyword>
<dbReference type="PANTHER" id="PTHR42780">
    <property type="entry name" value="SOLEUCYL-TRNA SYNTHETASE"/>
    <property type="match status" value="1"/>
</dbReference>
<feature type="domain" description="Aminoacyl-tRNA synthetase class Ia" evidence="10">
    <location>
        <begin position="17"/>
        <end position="626"/>
    </location>
</feature>
<comment type="function">
    <text evidence="7">Catalyzes the attachment of isoleucine to tRNA(Ile). As IleRS can inadvertently accommodate and process structurally similar amino acids such as valine, to avoid such errors it has two additional distinct tRNA(Ile)-dependent editing activities. One activity is designated as 'pretransfer' editing and involves the hydrolysis of activated Val-AMP. The other activity is designated 'posttransfer' editing and involves deacylation of mischarged Val-tRNA(Ile).</text>
</comment>
<dbReference type="InterPro" id="IPR002301">
    <property type="entry name" value="Ile-tRNA-ligase"/>
</dbReference>
<dbReference type="SUPFAM" id="SSF52374">
    <property type="entry name" value="Nucleotidylyl transferase"/>
    <property type="match status" value="1"/>
</dbReference>
<dbReference type="SUPFAM" id="SSF50677">
    <property type="entry name" value="ValRS/IleRS/LeuRS editing domain"/>
    <property type="match status" value="1"/>
</dbReference>
<dbReference type="GO" id="GO:0000049">
    <property type="term" value="F:tRNA binding"/>
    <property type="evidence" value="ECO:0007669"/>
    <property type="project" value="InterPro"/>
</dbReference>
<dbReference type="InterPro" id="IPR009080">
    <property type="entry name" value="tRNAsynth_Ia_anticodon-bd"/>
</dbReference>
<dbReference type="Pfam" id="PF00133">
    <property type="entry name" value="tRNA-synt_1"/>
    <property type="match status" value="1"/>
</dbReference>
<evidence type="ECO:0000256" key="8">
    <source>
        <dbReference type="ARBA" id="ARBA00048359"/>
    </source>
</evidence>
<evidence type="ECO:0000259" key="10">
    <source>
        <dbReference type="Pfam" id="PF00133"/>
    </source>
</evidence>
<dbReference type="GO" id="GO:0004822">
    <property type="term" value="F:isoleucine-tRNA ligase activity"/>
    <property type="evidence" value="ECO:0007669"/>
    <property type="project" value="UniProtKB-UniRule"/>
</dbReference>